<sequence length="273" mass="29851">MPFPYKKVLVVGATSGIGEALATKLVSQGIKVVVAGRRKEKLDAFVRTHGSDKASAVVFDVTQLAQIPSFAAAVTAAHPDLDCVFLNSGIQRGMNFTRPETLDLASFDNELTTNYTSFIHLTVAFLPFLQQKKSRTGIIYTTSALALTPMVRCPNYCATKAALHHFVLALRQQMTDGGFDVQVIEIFPPAVQTELHDAAVQPDIKDGRQMGIPLQQFVDEAWAGLDGAKDQIPVGWARVAFDGWEQERQKGFSDFTESLAPMTKDFYAHGSEA</sequence>
<dbReference type="GO" id="GO:0016491">
    <property type="term" value="F:oxidoreductase activity"/>
    <property type="evidence" value="ECO:0007669"/>
    <property type="project" value="UniProtKB-KW"/>
</dbReference>
<dbReference type="PANTHER" id="PTHR43669:SF11">
    <property type="entry name" value="SHORT-CHAIN DEHYDROGENASE_OXIDOREDUCTASE"/>
    <property type="match status" value="1"/>
</dbReference>
<dbReference type="PROSITE" id="PS00061">
    <property type="entry name" value="ADH_SHORT"/>
    <property type="match status" value="1"/>
</dbReference>
<dbReference type="InterPro" id="IPR036291">
    <property type="entry name" value="NAD(P)-bd_dom_sf"/>
</dbReference>
<dbReference type="Gene3D" id="3.40.50.720">
    <property type="entry name" value="NAD(P)-binding Rossmann-like Domain"/>
    <property type="match status" value="1"/>
</dbReference>
<dbReference type="PANTHER" id="PTHR43669">
    <property type="entry name" value="5-KETO-D-GLUCONATE 5-REDUCTASE"/>
    <property type="match status" value="1"/>
</dbReference>
<evidence type="ECO:0000256" key="3">
    <source>
        <dbReference type="ARBA" id="ARBA00023002"/>
    </source>
</evidence>
<dbReference type="InterPro" id="IPR002347">
    <property type="entry name" value="SDR_fam"/>
</dbReference>
<dbReference type="EMBL" id="ML978711">
    <property type="protein sequence ID" value="KAF2092029.1"/>
    <property type="molecule type" value="Genomic_DNA"/>
</dbReference>
<dbReference type="PRINTS" id="PR00081">
    <property type="entry name" value="GDHRDH"/>
</dbReference>
<evidence type="ECO:0000256" key="1">
    <source>
        <dbReference type="ARBA" id="ARBA00006484"/>
    </source>
</evidence>
<dbReference type="Pfam" id="PF00106">
    <property type="entry name" value="adh_short"/>
    <property type="match status" value="1"/>
</dbReference>
<proteinExistence type="inferred from homology"/>
<comment type="similarity">
    <text evidence="1">Belongs to the short-chain dehydrogenases/reductases (SDR) family.</text>
</comment>
<dbReference type="SUPFAM" id="SSF51735">
    <property type="entry name" value="NAD(P)-binding Rossmann-fold domains"/>
    <property type="match status" value="1"/>
</dbReference>
<keyword evidence="5" id="KW-1185">Reference proteome</keyword>
<organism evidence="4 5">
    <name type="scientific">Saccharata proteae CBS 121410</name>
    <dbReference type="NCBI Taxonomy" id="1314787"/>
    <lineage>
        <taxon>Eukaryota</taxon>
        <taxon>Fungi</taxon>
        <taxon>Dikarya</taxon>
        <taxon>Ascomycota</taxon>
        <taxon>Pezizomycotina</taxon>
        <taxon>Dothideomycetes</taxon>
        <taxon>Dothideomycetes incertae sedis</taxon>
        <taxon>Botryosphaeriales</taxon>
        <taxon>Saccharataceae</taxon>
        <taxon>Saccharata</taxon>
    </lineage>
</organism>
<reference evidence="4" key="1">
    <citation type="journal article" date="2020" name="Stud. Mycol.">
        <title>101 Dothideomycetes genomes: a test case for predicting lifestyles and emergence of pathogens.</title>
        <authorList>
            <person name="Haridas S."/>
            <person name="Albert R."/>
            <person name="Binder M."/>
            <person name="Bloem J."/>
            <person name="Labutti K."/>
            <person name="Salamov A."/>
            <person name="Andreopoulos B."/>
            <person name="Baker S."/>
            <person name="Barry K."/>
            <person name="Bills G."/>
            <person name="Bluhm B."/>
            <person name="Cannon C."/>
            <person name="Castanera R."/>
            <person name="Culley D."/>
            <person name="Daum C."/>
            <person name="Ezra D."/>
            <person name="Gonzalez J."/>
            <person name="Henrissat B."/>
            <person name="Kuo A."/>
            <person name="Liang C."/>
            <person name="Lipzen A."/>
            <person name="Lutzoni F."/>
            <person name="Magnuson J."/>
            <person name="Mondo S."/>
            <person name="Nolan M."/>
            <person name="Ohm R."/>
            <person name="Pangilinan J."/>
            <person name="Park H.-J."/>
            <person name="Ramirez L."/>
            <person name="Alfaro M."/>
            <person name="Sun H."/>
            <person name="Tritt A."/>
            <person name="Yoshinaga Y."/>
            <person name="Zwiers L.-H."/>
            <person name="Turgeon B."/>
            <person name="Goodwin S."/>
            <person name="Spatafora J."/>
            <person name="Crous P."/>
            <person name="Grigoriev I."/>
        </authorList>
    </citation>
    <scope>NUCLEOTIDE SEQUENCE</scope>
    <source>
        <strain evidence="4">CBS 121410</strain>
    </source>
</reference>
<name>A0A9P4I3Y2_9PEZI</name>
<dbReference type="InterPro" id="IPR020904">
    <property type="entry name" value="Sc_DH/Rdtase_CS"/>
</dbReference>
<dbReference type="AlphaFoldDB" id="A0A9P4I3Y2"/>
<comment type="caution">
    <text evidence="4">The sequence shown here is derived from an EMBL/GenBank/DDBJ whole genome shotgun (WGS) entry which is preliminary data.</text>
</comment>
<evidence type="ECO:0000313" key="4">
    <source>
        <dbReference type="EMBL" id="KAF2092029.1"/>
    </source>
</evidence>
<evidence type="ECO:0000256" key="2">
    <source>
        <dbReference type="ARBA" id="ARBA00022857"/>
    </source>
</evidence>
<dbReference type="Proteomes" id="UP000799776">
    <property type="component" value="Unassembled WGS sequence"/>
</dbReference>
<protein>
    <submittedName>
        <fullName evidence="4">Short-chain dehydrogenase/oxidoreductase</fullName>
    </submittedName>
</protein>
<keyword evidence="2" id="KW-0521">NADP</keyword>
<keyword evidence="3" id="KW-0560">Oxidoreductase</keyword>
<dbReference type="OrthoDB" id="37659at2759"/>
<evidence type="ECO:0000313" key="5">
    <source>
        <dbReference type="Proteomes" id="UP000799776"/>
    </source>
</evidence>
<accession>A0A9P4I3Y2</accession>
<gene>
    <name evidence="4" type="ORF">K490DRAFT_32418</name>
</gene>